<keyword evidence="4 10" id="KW-1133">Transmembrane helix</keyword>
<organism evidence="12 13">
    <name type="scientific">Salinisphaera dokdonensis CL-ES53</name>
    <dbReference type="NCBI Taxonomy" id="1304272"/>
    <lineage>
        <taxon>Bacteria</taxon>
        <taxon>Pseudomonadati</taxon>
        <taxon>Pseudomonadota</taxon>
        <taxon>Gammaproteobacteria</taxon>
        <taxon>Salinisphaerales</taxon>
        <taxon>Salinisphaeraceae</taxon>
        <taxon>Salinisphaera</taxon>
    </lineage>
</organism>
<keyword evidence="3 10" id="KW-0812">Transmembrane</keyword>
<keyword evidence="2" id="KW-1003">Cell membrane</keyword>
<keyword evidence="6" id="KW-0143">Chaperone</keyword>
<dbReference type="Proteomes" id="UP001460888">
    <property type="component" value="Unassembled WGS sequence"/>
</dbReference>
<evidence type="ECO:0000259" key="11">
    <source>
        <dbReference type="Pfam" id="PF09976"/>
    </source>
</evidence>
<accession>A0ABV2AWQ4</accession>
<evidence type="ECO:0000256" key="10">
    <source>
        <dbReference type="SAM" id="Phobius"/>
    </source>
</evidence>
<dbReference type="EMBL" id="APND01000001">
    <property type="protein sequence ID" value="MES1928086.1"/>
    <property type="molecule type" value="Genomic_DNA"/>
</dbReference>
<dbReference type="PANTHER" id="PTHR38035:SF1">
    <property type="entry name" value="ANCILLARY SECYEG TRANSLOCON SUBUNIT"/>
    <property type="match status" value="1"/>
</dbReference>
<dbReference type="PANTHER" id="PTHR38035">
    <property type="entry name" value="UPF0070 PROTEIN YFGM"/>
    <property type="match status" value="1"/>
</dbReference>
<feature type="compositionally biased region" description="Low complexity" evidence="9">
    <location>
        <begin position="203"/>
        <end position="213"/>
    </location>
</feature>
<proteinExistence type="inferred from homology"/>
<evidence type="ECO:0000256" key="8">
    <source>
        <dbReference type="ARBA" id="ARBA00024235"/>
    </source>
</evidence>
<feature type="transmembrane region" description="Helical" evidence="10">
    <location>
        <begin position="21"/>
        <end position="40"/>
    </location>
</feature>
<dbReference type="InterPro" id="IPR018704">
    <property type="entry name" value="SecYEG/CpoB_TPR"/>
</dbReference>
<dbReference type="Gene3D" id="1.25.40.10">
    <property type="entry name" value="Tetratricopeptide repeat domain"/>
    <property type="match status" value="1"/>
</dbReference>
<dbReference type="SUPFAM" id="SSF48452">
    <property type="entry name" value="TPR-like"/>
    <property type="match status" value="1"/>
</dbReference>
<name>A0ABV2AWQ4_9GAMM</name>
<feature type="region of interest" description="Disordered" evidence="9">
    <location>
        <begin position="193"/>
        <end position="223"/>
    </location>
</feature>
<comment type="subcellular location">
    <subcellularLocation>
        <location evidence="1">Cell membrane</location>
        <topology evidence="1">Single-pass type II membrane protein</topology>
    </subcellularLocation>
</comment>
<dbReference type="Pfam" id="PF09976">
    <property type="entry name" value="TPR_21"/>
    <property type="match status" value="1"/>
</dbReference>
<comment type="similarity">
    <text evidence="7">Belongs to the YfgM family.</text>
</comment>
<evidence type="ECO:0000256" key="7">
    <source>
        <dbReference type="ARBA" id="ARBA00024197"/>
    </source>
</evidence>
<evidence type="ECO:0000256" key="2">
    <source>
        <dbReference type="ARBA" id="ARBA00022475"/>
    </source>
</evidence>
<feature type="compositionally biased region" description="Basic and acidic residues" evidence="9">
    <location>
        <begin position="214"/>
        <end position="223"/>
    </location>
</feature>
<dbReference type="RefSeq" id="WP_353108941.1">
    <property type="nucleotide sequence ID" value="NZ_APND01000001.1"/>
</dbReference>
<evidence type="ECO:0000313" key="12">
    <source>
        <dbReference type="EMBL" id="MES1928086.1"/>
    </source>
</evidence>
<dbReference type="InterPro" id="IPR011990">
    <property type="entry name" value="TPR-like_helical_dom_sf"/>
</dbReference>
<evidence type="ECO:0000256" key="4">
    <source>
        <dbReference type="ARBA" id="ARBA00022989"/>
    </source>
</evidence>
<protein>
    <recommendedName>
        <fullName evidence="8">Ancillary SecYEG translocon subunit</fullName>
    </recommendedName>
</protein>
<sequence>MAQFENEEMNSLKRWWDSNGMALVIGVVVGLVVIIGWQGWRWHSENQATEAADIYQQVEQGVANGEVNETVLETATRLKDDYAGTPYAANAALRLAGHYVEQEDYAKAREQLDWVVENAASEGVSHIARVRAARLAWTEGNADEALKMLDAEHPPSFDALYAEVRGDIHAAQGDREAAYKAYQLALENLPQDTPSRALETKLADNAPADAADAPTDKESASAS</sequence>
<dbReference type="PIRSF" id="PIRSF006170">
    <property type="entry name" value="YfgM"/>
    <property type="match status" value="1"/>
</dbReference>
<evidence type="ECO:0000256" key="3">
    <source>
        <dbReference type="ARBA" id="ARBA00022692"/>
    </source>
</evidence>
<keyword evidence="5 10" id="KW-0472">Membrane</keyword>
<dbReference type="InterPro" id="IPR026039">
    <property type="entry name" value="YfgM"/>
</dbReference>
<feature type="domain" description="Ancillary SecYEG translocon subunit/Cell division coordinator CpoB TPR" evidence="11">
    <location>
        <begin position="13"/>
        <end position="204"/>
    </location>
</feature>
<evidence type="ECO:0000256" key="5">
    <source>
        <dbReference type="ARBA" id="ARBA00023136"/>
    </source>
</evidence>
<comment type="caution">
    <text evidence="12">The sequence shown here is derived from an EMBL/GenBank/DDBJ whole genome shotgun (WGS) entry which is preliminary data.</text>
</comment>
<evidence type="ECO:0000256" key="6">
    <source>
        <dbReference type="ARBA" id="ARBA00023186"/>
    </source>
</evidence>
<keyword evidence="13" id="KW-1185">Reference proteome</keyword>
<evidence type="ECO:0000256" key="9">
    <source>
        <dbReference type="SAM" id="MobiDB-lite"/>
    </source>
</evidence>
<gene>
    <name evidence="12" type="ORF">SADO_02485</name>
</gene>
<evidence type="ECO:0000313" key="13">
    <source>
        <dbReference type="Proteomes" id="UP001460888"/>
    </source>
</evidence>
<evidence type="ECO:0000256" key="1">
    <source>
        <dbReference type="ARBA" id="ARBA00004401"/>
    </source>
</evidence>
<reference evidence="12 13" key="1">
    <citation type="submission" date="2013-03" db="EMBL/GenBank/DDBJ databases">
        <title>Salinisphaera dokdonensis CL-ES53 Genome Sequencing.</title>
        <authorList>
            <person name="Li C."/>
            <person name="Lai Q."/>
            <person name="Shao Z."/>
        </authorList>
    </citation>
    <scope>NUCLEOTIDE SEQUENCE [LARGE SCALE GENOMIC DNA]</scope>
    <source>
        <strain evidence="12 13">CL-ES53</strain>
    </source>
</reference>